<dbReference type="SUPFAM" id="SSF88659">
    <property type="entry name" value="Sigma3 and sigma4 domains of RNA polymerase sigma factors"/>
    <property type="match status" value="1"/>
</dbReference>
<evidence type="ECO:0000256" key="2">
    <source>
        <dbReference type="ARBA" id="ARBA00023015"/>
    </source>
</evidence>
<evidence type="ECO:0000256" key="5">
    <source>
        <dbReference type="ARBA" id="ARBA00023163"/>
    </source>
</evidence>
<proteinExistence type="inferred from homology"/>
<dbReference type="InterPro" id="IPR014284">
    <property type="entry name" value="RNA_pol_sigma-70_dom"/>
</dbReference>
<dbReference type="InterPro" id="IPR013249">
    <property type="entry name" value="RNA_pol_sigma70_r4_t2"/>
</dbReference>
<dbReference type="SUPFAM" id="SSF88946">
    <property type="entry name" value="Sigma2 domain of RNA polymerase sigma factors"/>
    <property type="match status" value="1"/>
</dbReference>
<dbReference type="GO" id="GO:0016987">
    <property type="term" value="F:sigma factor activity"/>
    <property type="evidence" value="ECO:0007669"/>
    <property type="project" value="UniProtKB-KW"/>
</dbReference>
<dbReference type="Gene3D" id="1.10.10.10">
    <property type="entry name" value="Winged helix-like DNA-binding domain superfamily/Winged helix DNA-binding domain"/>
    <property type="match status" value="1"/>
</dbReference>
<protein>
    <submittedName>
        <fullName evidence="8">RNA polymerase sigma-70 factor, ECF subfamily</fullName>
    </submittedName>
</protein>
<dbReference type="PANTHER" id="PTHR43133:SF8">
    <property type="entry name" value="RNA POLYMERASE SIGMA FACTOR HI_1459-RELATED"/>
    <property type="match status" value="1"/>
</dbReference>
<dbReference type="GO" id="GO:0003677">
    <property type="term" value="F:DNA binding"/>
    <property type="evidence" value="ECO:0007669"/>
    <property type="project" value="UniProtKB-KW"/>
</dbReference>
<dbReference type="InterPro" id="IPR007627">
    <property type="entry name" value="RNA_pol_sigma70_r2"/>
</dbReference>
<evidence type="ECO:0000259" key="6">
    <source>
        <dbReference type="Pfam" id="PF04542"/>
    </source>
</evidence>
<feature type="domain" description="RNA polymerase sigma-70 region 2" evidence="6">
    <location>
        <begin position="25"/>
        <end position="84"/>
    </location>
</feature>
<dbReference type="Pfam" id="PF04542">
    <property type="entry name" value="Sigma70_r2"/>
    <property type="match status" value="1"/>
</dbReference>
<dbReference type="OrthoDB" id="9795666at2"/>
<reference evidence="8 9" key="1">
    <citation type="submission" date="2016-10" db="EMBL/GenBank/DDBJ databases">
        <authorList>
            <person name="de Groot N.N."/>
        </authorList>
    </citation>
    <scope>NUCLEOTIDE SEQUENCE [LARGE SCALE GENOMIC DNA]</scope>
    <source>
        <strain evidence="8 9">743A</strain>
    </source>
</reference>
<evidence type="ECO:0000256" key="4">
    <source>
        <dbReference type="ARBA" id="ARBA00023125"/>
    </source>
</evidence>
<dbReference type="RefSeq" id="WP_092562285.1">
    <property type="nucleotide sequence ID" value="NZ_FOYZ01000012.1"/>
</dbReference>
<evidence type="ECO:0000313" key="8">
    <source>
        <dbReference type="EMBL" id="SFR96897.1"/>
    </source>
</evidence>
<comment type="similarity">
    <text evidence="1">Belongs to the sigma-70 factor family. ECF subfamily.</text>
</comment>
<dbReference type="Pfam" id="PF08281">
    <property type="entry name" value="Sigma70_r4_2"/>
    <property type="match status" value="1"/>
</dbReference>
<dbReference type="Proteomes" id="UP000199659">
    <property type="component" value="Unassembled WGS sequence"/>
</dbReference>
<keyword evidence="3" id="KW-0731">Sigma factor</keyword>
<sequence length="187" mass="22228">MSMNMWINEVKKKEYFTDQYAQCFDYVYSYIYARTAGNRQMTEDIVQETFSAAWLALDRFNNRSSFRTWLCSIAKNKLRESYRKSICREKYEILDNDSCIESVSSFDLEQFEIDKEKRQCVQKALNQINPLYRYVLILKYMDDMSVKEIAKELEKSVKSVDGILQRAKTAFEKVYSKMKGCDKNDGR</sequence>
<dbReference type="EMBL" id="FOYZ01000012">
    <property type="protein sequence ID" value="SFR96897.1"/>
    <property type="molecule type" value="Genomic_DNA"/>
</dbReference>
<dbReference type="AlphaFoldDB" id="A0A1I6L0D4"/>
<keyword evidence="2" id="KW-0805">Transcription regulation</keyword>
<dbReference type="InterPro" id="IPR013325">
    <property type="entry name" value="RNA_pol_sigma_r2"/>
</dbReference>
<dbReference type="GO" id="GO:0006352">
    <property type="term" value="P:DNA-templated transcription initiation"/>
    <property type="evidence" value="ECO:0007669"/>
    <property type="project" value="InterPro"/>
</dbReference>
<dbReference type="NCBIfam" id="TIGR02937">
    <property type="entry name" value="sigma70-ECF"/>
    <property type="match status" value="1"/>
</dbReference>
<dbReference type="STRING" id="37658.SAMN05661086_02946"/>
<dbReference type="Gene3D" id="1.10.1740.10">
    <property type="match status" value="1"/>
</dbReference>
<name>A0A1I6L0D4_9FIRM</name>
<keyword evidence="5" id="KW-0804">Transcription</keyword>
<accession>A0A1I6L0D4</accession>
<dbReference type="InterPro" id="IPR013324">
    <property type="entry name" value="RNA_pol_sigma_r3/r4-like"/>
</dbReference>
<feature type="domain" description="RNA polymerase sigma factor 70 region 4 type 2" evidence="7">
    <location>
        <begin position="118"/>
        <end position="169"/>
    </location>
</feature>
<evidence type="ECO:0000313" key="9">
    <source>
        <dbReference type="Proteomes" id="UP000199659"/>
    </source>
</evidence>
<evidence type="ECO:0000259" key="7">
    <source>
        <dbReference type="Pfam" id="PF08281"/>
    </source>
</evidence>
<dbReference type="InterPro" id="IPR039425">
    <property type="entry name" value="RNA_pol_sigma-70-like"/>
</dbReference>
<keyword evidence="9" id="KW-1185">Reference proteome</keyword>
<dbReference type="PANTHER" id="PTHR43133">
    <property type="entry name" value="RNA POLYMERASE ECF-TYPE SIGMA FACTO"/>
    <property type="match status" value="1"/>
</dbReference>
<dbReference type="InterPro" id="IPR036388">
    <property type="entry name" value="WH-like_DNA-bd_sf"/>
</dbReference>
<gene>
    <name evidence="8" type="ORF">SAMN05661086_02946</name>
</gene>
<dbReference type="CDD" id="cd06171">
    <property type="entry name" value="Sigma70_r4"/>
    <property type="match status" value="1"/>
</dbReference>
<evidence type="ECO:0000256" key="1">
    <source>
        <dbReference type="ARBA" id="ARBA00010641"/>
    </source>
</evidence>
<keyword evidence="4" id="KW-0238">DNA-binding</keyword>
<evidence type="ECO:0000256" key="3">
    <source>
        <dbReference type="ARBA" id="ARBA00023082"/>
    </source>
</evidence>
<organism evidence="8 9">
    <name type="scientific">Anaeromicropila populeti</name>
    <dbReference type="NCBI Taxonomy" id="37658"/>
    <lineage>
        <taxon>Bacteria</taxon>
        <taxon>Bacillati</taxon>
        <taxon>Bacillota</taxon>
        <taxon>Clostridia</taxon>
        <taxon>Lachnospirales</taxon>
        <taxon>Lachnospiraceae</taxon>
        <taxon>Anaeromicropila</taxon>
    </lineage>
</organism>